<proteinExistence type="predicted"/>
<evidence type="ECO:0000313" key="2">
    <source>
        <dbReference type="EMBL" id="CAL6039611.1"/>
    </source>
</evidence>
<comment type="caution">
    <text evidence="1">The sequence shown here is derived from an EMBL/GenBank/DDBJ whole genome shotgun (WGS) entry which is preliminary data.</text>
</comment>
<dbReference type="PANTHER" id="PTHR10504">
    <property type="entry name" value="BACTERICIDAL PERMEABILITY-INCREASING BPI PROTEIN-RELATED"/>
    <property type="match status" value="1"/>
</dbReference>
<dbReference type="SUPFAM" id="SSF55394">
    <property type="entry name" value="Bactericidal permeability-increasing protein, BPI"/>
    <property type="match status" value="1"/>
</dbReference>
<gene>
    <name evidence="2" type="ORF">HINF_LOCUS37936</name>
    <name evidence="1" type="ORF">HINF_LOCUS62427</name>
</gene>
<evidence type="ECO:0000313" key="3">
    <source>
        <dbReference type="Proteomes" id="UP001642409"/>
    </source>
</evidence>
<dbReference type="EMBL" id="CAXDID020000143">
    <property type="protein sequence ID" value="CAL6039611.1"/>
    <property type="molecule type" value="Genomic_DNA"/>
</dbReference>
<protein>
    <submittedName>
        <fullName evidence="1">Uncharacterized protein</fullName>
    </submittedName>
</protein>
<name>A0AA86RE67_9EUKA</name>
<dbReference type="AlphaFoldDB" id="A0AA86RE67"/>
<accession>A0AA86RE67</accession>
<dbReference type="Proteomes" id="UP001642409">
    <property type="component" value="Unassembled WGS sequence"/>
</dbReference>
<sequence length="435" mass="49005">MLLLILSENRNCELGYSKILGPEDTAQTTTATRRGASKYMLCGIKDSIGAVTDIIIPDQHMSFDVGVSQVDFTLSDIKIADLKVLDVSFGLNDGQQSQLSLQNCSVVIKFQWRLQQQSYPYITDFGSGKIMVTNGEMKGVVNSTADVDQCPGHMILGFVRAEIDYESLQVKLDGGDSWLFQSIINLILSEIEDELMGTLTEVLLKGFINLINNVFEDNRRVVEFHGYPNIIKDERYTSGIFTSSAGYVALRLSGYVYSRSNLKDDFVTPQKLNPFTLNKFNNDFQIAIHEAAINNAFYTFHKYNNTYSGPTYQVLEPPTIKFMNAAGLFSINVLANGSEVKLKLTAKLQVENDVQSEKCQVFFIYEKYEADSEDPMINLDQIQDEVVTYLNSVSKFATYQLGYTHLTNINEYSHMLDPVEHVIRLVGPEEFICPK</sequence>
<dbReference type="InterPro" id="IPR032942">
    <property type="entry name" value="BPI/LBP/Plunc"/>
</dbReference>
<organism evidence="1">
    <name type="scientific">Hexamita inflata</name>
    <dbReference type="NCBI Taxonomy" id="28002"/>
    <lineage>
        <taxon>Eukaryota</taxon>
        <taxon>Metamonada</taxon>
        <taxon>Diplomonadida</taxon>
        <taxon>Hexamitidae</taxon>
        <taxon>Hexamitinae</taxon>
        <taxon>Hexamita</taxon>
    </lineage>
</organism>
<dbReference type="Gene3D" id="3.15.10.10">
    <property type="entry name" value="Bactericidal permeability-increasing protein, domain 1"/>
    <property type="match status" value="1"/>
</dbReference>
<reference evidence="1" key="1">
    <citation type="submission" date="2023-06" db="EMBL/GenBank/DDBJ databases">
        <authorList>
            <person name="Kurt Z."/>
        </authorList>
    </citation>
    <scope>NUCLEOTIDE SEQUENCE</scope>
</reference>
<evidence type="ECO:0000313" key="1">
    <source>
        <dbReference type="EMBL" id="CAI9974782.1"/>
    </source>
</evidence>
<dbReference type="InterPro" id="IPR017943">
    <property type="entry name" value="Bactericidal_perm-incr_a/b_dom"/>
</dbReference>
<dbReference type="PANTHER" id="PTHR10504:SF131">
    <property type="entry name" value="BPI2 DOMAIN-CONTAINING PROTEIN"/>
    <property type="match status" value="1"/>
</dbReference>
<dbReference type="EMBL" id="CATOUU010001155">
    <property type="protein sequence ID" value="CAI9974782.1"/>
    <property type="molecule type" value="Genomic_DNA"/>
</dbReference>
<reference evidence="2 3" key="2">
    <citation type="submission" date="2024-07" db="EMBL/GenBank/DDBJ databases">
        <authorList>
            <person name="Akdeniz Z."/>
        </authorList>
    </citation>
    <scope>NUCLEOTIDE SEQUENCE [LARGE SCALE GENOMIC DNA]</scope>
</reference>
<keyword evidence="3" id="KW-1185">Reference proteome</keyword>
<dbReference type="GO" id="GO:0008289">
    <property type="term" value="F:lipid binding"/>
    <property type="evidence" value="ECO:0007669"/>
    <property type="project" value="InterPro"/>
</dbReference>